<dbReference type="EMBL" id="NFKP01000013">
    <property type="protein sequence ID" value="OUP68951.1"/>
    <property type="molecule type" value="Genomic_DNA"/>
</dbReference>
<reference evidence="4" key="1">
    <citation type="submission" date="2017-04" db="EMBL/GenBank/DDBJ databases">
        <title>Function of individual gut microbiota members based on whole genome sequencing of pure cultures obtained from chicken caecum.</title>
        <authorList>
            <person name="Medvecky M."/>
            <person name="Cejkova D."/>
            <person name="Polansky O."/>
            <person name="Karasova D."/>
            <person name="Kubasova T."/>
            <person name="Cizek A."/>
            <person name="Rychlik I."/>
        </authorList>
    </citation>
    <scope>NUCLEOTIDE SEQUENCE [LARGE SCALE GENOMIC DNA]</scope>
    <source>
        <strain evidence="4">An175</strain>
    </source>
</reference>
<comment type="caution">
    <text evidence="3">The sequence shown here is derived from an EMBL/GenBank/DDBJ whole genome shotgun (WGS) entry which is preliminary data.</text>
</comment>
<evidence type="ECO:0000313" key="4">
    <source>
        <dbReference type="Proteomes" id="UP000196386"/>
    </source>
</evidence>
<dbReference type="InterPro" id="IPR011010">
    <property type="entry name" value="DNA_brk_join_enz"/>
</dbReference>
<dbReference type="Gene3D" id="1.10.443.10">
    <property type="entry name" value="Intergrase catalytic core"/>
    <property type="match status" value="1"/>
</dbReference>
<dbReference type="InterPro" id="IPR002104">
    <property type="entry name" value="Integrase_catalytic"/>
</dbReference>
<dbReference type="GO" id="GO:0006310">
    <property type="term" value="P:DNA recombination"/>
    <property type="evidence" value="ECO:0007669"/>
    <property type="project" value="UniProtKB-KW"/>
</dbReference>
<evidence type="ECO:0000259" key="2">
    <source>
        <dbReference type="PROSITE" id="PS51898"/>
    </source>
</evidence>
<feature type="domain" description="Tyr recombinase" evidence="2">
    <location>
        <begin position="1"/>
        <end position="142"/>
    </location>
</feature>
<gene>
    <name evidence="3" type="ORF">B5F11_11420</name>
</gene>
<organism evidence="3 4">
    <name type="scientific">Anaerotruncus colihominis</name>
    <dbReference type="NCBI Taxonomy" id="169435"/>
    <lineage>
        <taxon>Bacteria</taxon>
        <taxon>Bacillati</taxon>
        <taxon>Bacillota</taxon>
        <taxon>Clostridia</taxon>
        <taxon>Eubacteriales</taxon>
        <taxon>Oscillospiraceae</taxon>
        <taxon>Anaerotruncus</taxon>
    </lineage>
</organism>
<dbReference type="GO" id="GO:0015074">
    <property type="term" value="P:DNA integration"/>
    <property type="evidence" value="ECO:0007669"/>
    <property type="project" value="InterPro"/>
</dbReference>
<keyword evidence="1" id="KW-0233">DNA recombination</keyword>
<evidence type="ECO:0000256" key="1">
    <source>
        <dbReference type="ARBA" id="ARBA00023172"/>
    </source>
</evidence>
<proteinExistence type="predicted"/>
<sequence length="163" mass="18841">MKIPISSPFPRLPSGVRTIPMTDAVYLALKRVMKNRAVSKLERIIDGYGDFIFLDKSGMTKVAMHLQNYIRGIQKKISRIYGNSFPKATPHVLRHTFCTNMQQGCIDVKSLQYLMRHSNVRRHVLIGYPHIIIEKRPLPTWWGAVFQVCFRICPLHVIFFCAP</sequence>
<dbReference type="Pfam" id="PF00589">
    <property type="entry name" value="Phage_integrase"/>
    <property type="match status" value="1"/>
</dbReference>
<name>A0A1Y4MMX6_9FIRM</name>
<dbReference type="InterPro" id="IPR013762">
    <property type="entry name" value="Integrase-like_cat_sf"/>
</dbReference>
<dbReference type="GO" id="GO:0003677">
    <property type="term" value="F:DNA binding"/>
    <property type="evidence" value="ECO:0007669"/>
    <property type="project" value="InterPro"/>
</dbReference>
<dbReference type="AlphaFoldDB" id="A0A1Y4MMX6"/>
<accession>A0A1Y4MMX6</accession>
<evidence type="ECO:0000313" key="3">
    <source>
        <dbReference type="EMBL" id="OUP68951.1"/>
    </source>
</evidence>
<protein>
    <recommendedName>
        <fullName evidence="2">Tyr recombinase domain-containing protein</fullName>
    </recommendedName>
</protein>
<dbReference type="Proteomes" id="UP000196386">
    <property type="component" value="Unassembled WGS sequence"/>
</dbReference>
<dbReference type="PROSITE" id="PS51898">
    <property type="entry name" value="TYR_RECOMBINASE"/>
    <property type="match status" value="1"/>
</dbReference>
<dbReference type="CDD" id="cd00397">
    <property type="entry name" value="DNA_BRE_C"/>
    <property type="match status" value="1"/>
</dbReference>
<dbReference type="SUPFAM" id="SSF56349">
    <property type="entry name" value="DNA breaking-rejoining enzymes"/>
    <property type="match status" value="1"/>
</dbReference>
<dbReference type="RefSeq" id="WP_087301624.1">
    <property type="nucleotide sequence ID" value="NZ_CAJFJR010000013.1"/>
</dbReference>